<feature type="signal peptide" evidence="1">
    <location>
        <begin position="1"/>
        <end position="25"/>
    </location>
</feature>
<evidence type="ECO:0000313" key="2">
    <source>
        <dbReference type="EMBL" id="MBL0371947.1"/>
    </source>
</evidence>
<organism evidence="2 3">
    <name type="scientific">Rhizobium setariae</name>
    <dbReference type="NCBI Taxonomy" id="2801340"/>
    <lineage>
        <taxon>Bacteria</taxon>
        <taxon>Pseudomonadati</taxon>
        <taxon>Pseudomonadota</taxon>
        <taxon>Alphaproteobacteria</taxon>
        <taxon>Hyphomicrobiales</taxon>
        <taxon>Rhizobiaceae</taxon>
        <taxon>Rhizobium/Agrobacterium group</taxon>
        <taxon>Rhizobium</taxon>
    </lineage>
</organism>
<dbReference type="PROSITE" id="PS51257">
    <property type="entry name" value="PROKAR_LIPOPROTEIN"/>
    <property type="match status" value="1"/>
</dbReference>
<dbReference type="InterPro" id="IPR009560">
    <property type="entry name" value="DUF1176"/>
</dbReference>
<dbReference type="EMBL" id="JAEQNC010000004">
    <property type="protein sequence ID" value="MBL0371947.1"/>
    <property type="molecule type" value="Genomic_DNA"/>
</dbReference>
<dbReference type="RefSeq" id="WP_201655736.1">
    <property type="nucleotide sequence ID" value="NZ_JAEQNC010000004.1"/>
</dbReference>
<sequence>MTVKFTMAAGAAAFFGLVACHDAQAGLYKEIRNWQVSCTNGLTCEMSYFGTNAQGFSHVGLRRAAAPEAGVEFLLPAGSDVNKDDGTGRYLVQIDGNEVVSIPVANTKVDDRMNVRVFGEKPFIDALLSTMSAGSRMEIFYKGAVGNSALQVPLDGVKGSLLYMDESQGRLGRADALVARGDKAPPKEAPARDLAQLSELPPVVRNDFTATNGGCSDLEEDSFGGFGAFEVSVDDTRLIVVPCGLGGAYNQPYAIYAGYDTILERVGFPDVRGRAPTVTSTAYNVDYDPKTKTLTSFFKGRGIGDCGVWYKWAVAGVSLVLAEKREKGDCDEKDMGGPQHFPVVWAAKP</sequence>
<protein>
    <submittedName>
        <fullName evidence="2">DUF1176 domain-containing protein</fullName>
    </submittedName>
</protein>
<dbReference type="AlphaFoldDB" id="A0A937CPL3"/>
<evidence type="ECO:0000313" key="3">
    <source>
        <dbReference type="Proteomes" id="UP000633219"/>
    </source>
</evidence>
<keyword evidence="3" id="KW-1185">Reference proteome</keyword>
<feature type="chain" id="PRO_5036725677" evidence="1">
    <location>
        <begin position="26"/>
        <end position="349"/>
    </location>
</feature>
<keyword evidence="1" id="KW-0732">Signal</keyword>
<accession>A0A937CPL3</accession>
<name>A0A937CPL3_9HYPH</name>
<comment type="caution">
    <text evidence="2">The sequence shown here is derived from an EMBL/GenBank/DDBJ whole genome shotgun (WGS) entry which is preliminary data.</text>
</comment>
<dbReference type="Proteomes" id="UP000633219">
    <property type="component" value="Unassembled WGS sequence"/>
</dbReference>
<evidence type="ECO:0000256" key="1">
    <source>
        <dbReference type="SAM" id="SignalP"/>
    </source>
</evidence>
<reference evidence="2" key="1">
    <citation type="submission" date="2021-01" db="EMBL/GenBank/DDBJ databases">
        <title>Rhizobium sp. strain KVB221 16S ribosomal RNA gene Genome sequencing and assembly.</title>
        <authorList>
            <person name="Kang M."/>
        </authorList>
    </citation>
    <scope>NUCLEOTIDE SEQUENCE</scope>
    <source>
        <strain evidence="2">KVB221</strain>
    </source>
</reference>
<gene>
    <name evidence="2" type="ORF">JJB09_07900</name>
</gene>
<dbReference type="Pfam" id="PF06674">
    <property type="entry name" value="DUF1176"/>
    <property type="match status" value="1"/>
</dbReference>
<proteinExistence type="predicted"/>